<reference evidence="2" key="1">
    <citation type="submission" date="2016-04" db="EMBL/GenBank/DDBJ databases">
        <authorList>
            <person name="Evans L.H."/>
            <person name="Alamgir A."/>
            <person name="Owens N."/>
            <person name="Weber N.D."/>
            <person name="Virtaneva K."/>
            <person name="Barbian K."/>
            <person name="Babar A."/>
            <person name="Rosenke K."/>
        </authorList>
    </citation>
    <scope>NUCLEOTIDE SEQUENCE [LARGE SCALE GENOMIC DNA]</scope>
    <source>
        <strain evidence="2">CBS 101.48</strain>
    </source>
</reference>
<organism evidence="2">
    <name type="scientific">Absidia glauca</name>
    <name type="common">Pin mould</name>
    <dbReference type="NCBI Taxonomy" id="4829"/>
    <lineage>
        <taxon>Eukaryota</taxon>
        <taxon>Fungi</taxon>
        <taxon>Fungi incertae sedis</taxon>
        <taxon>Mucoromycota</taxon>
        <taxon>Mucoromycotina</taxon>
        <taxon>Mucoromycetes</taxon>
        <taxon>Mucorales</taxon>
        <taxon>Cunninghamellaceae</taxon>
        <taxon>Absidia</taxon>
    </lineage>
</organism>
<evidence type="ECO:0000313" key="2">
    <source>
        <dbReference type="EMBL" id="SAM04342.1"/>
    </source>
</evidence>
<dbReference type="Pfam" id="PF16787">
    <property type="entry name" value="NDC10_II"/>
    <property type="match status" value="1"/>
</dbReference>
<dbReference type="GO" id="GO:0003677">
    <property type="term" value="F:DNA binding"/>
    <property type="evidence" value="ECO:0007669"/>
    <property type="project" value="InterPro"/>
</dbReference>
<dbReference type="InterPro" id="IPR038279">
    <property type="entry name" value="Ndc10_dom2_sf"/>
</dbReference>
<evidence type="ECO:0000259" key="1">
    <source>
        <dbReference type="Pfam" id="PF16787"/>
    </source>
</evidence>
<dbReference type="Proteomes" id="UP000078561">
    <property type="component" value="Unassembled WGS sequence"/>
</dbReference>
<evidence type="ECO:0000313" key="3">
    <source>
        <dbReference type="Proteomes" id="UP000078561"/>
    </source>
</evidence>
<dbReference type="AlphaFoldDB" id="A0A163TFL6"/>
<dbReference type="InterPro" id="IPR031872">
    <property type="entry name" value="NDC10_II"/>
</dbReference>
<dbReference type="EMBL" id="LT554358">
    <property type="protein sequence ID" value="SAM04342.1"/>
    <property type="molecule type" value="Genomic_DNA"/>
</dbReference>
<protein>
    <recommendedName>
        <fullName evidence="1">Ndc10 domain-containing protein</fullName>
    </recommendedName>
</protein>
<accession>A0A163TFL6</accession>
<dbReference type="Gene3D" id="1.10.443.20">
    <property type="entry name" value="Centromere DNA-binding protein complex CBF3 subunit, domain 2"/>
    <property type="match status" value="1"/>
</dbReference>
<keyword evidence="3" id="KW-1185">Reference proteome</keyword>
<feature type="domain" description="Ndc10" evidence="1">
    <location>
        <begin position="44"/>
        <end position="143"/>
    </location>
</feature>
<gene>
    <name evidence="2" type="primary">ABSGL_10202.1 scaffold 11805</name>
</gene>
<name>A0A163TFL6_ABSGL</name>
<proteinExistence type="predicted"/>
<dbReference type="InParanoid" id="A0A163TFL6"/>
<sequence>MNSTCMFKWARSSGTGNATDRTTGTEPICIKPPRQAQEWPYFSHRESIGKALPSPGIRSNKKKHIYCGSSARMAGNVCANMDQIRRQGRWNNTTINGAYRTNLPRKLVRSMADFPTFGRFFYLARAALNPPTSLCERLFPAIGE</sequence>